<dbReference type="EMBL" id="AHJG01000193">
    <property type="protein sequence ID" value="EPA05304.1"/>
    <property type="molecule type" value="Genomic_DNA"/>
</dbReference>
<dbReference type="InterPro" id="IPR003329">
    <property type="entry name" value="Cytidylyl_trans"/>
</dbReference>
<accession>S2ESC2</accession>
<protein>
    <recommendedName>
        <fullName evidence="3">Cytidylyltransferase</fullName>
    </recommendedName>
</protein>
<organism evidence="1 2">
    <name type="scientific">Candidatus Nitrosarchaeum limnium BG20</name>
    <dbReference type="NCBI Taxonomy" id="859192"/>
    <lineage>
        <taxon>Archaea</taxon>
        <taxon>Nitrososphaerota</taxon>
        <taxon>Nitrososphaeria</taxon>
        <taxon>Nitrosopumilales</taxon>
        <taxon>Nitrosopumilaceae</taxon>
        <taxon>Nitrosarchaeum</taxon>
    </lineage>
</organism>
<dbReference type="Pfam" id="PF02348">
    <property type="entry name" value="CTP_transf_3"/>
    <property type="match status" value="1"/>
</dbReference>
<evidence type="ECO:0008006" key="3">
    <source>
        <dbReference type="Google" id="ProtNLM"/>
    </source>
</evidence>
<reference evidence="1 2" key="1">
    <citation type="journal article" date="2012" name="J. Bacteriol.">
        <title>Genome Sequence of "Candidatus Nitrosoarchaeum limnia" BG20, a Low-Salinity Ammonia-Oxidizing Archaeon from the San Francisco Bay Estuary.</title>
        <authorList>
            <person name="Mosier A.C."/>
            <person name="Allen E.E."/>
            <person name="Kim M."/>
            <person name="Ferriera S."/>
            <person name="Francis C.A."/>
        </authorList>
    </citation>
    <scope>NUCLEOTIDE SEQUENCE [LARGE SCALE GENOMIC DNA]</scope>
    <source>
        <strain evidence="1 2">BG20</strain>
    </source>
</reference>
<comment type="caution">
    <text evidence="1">The sequence shown here is derived from an EMBL/GenBank/DDBJ whole genome shotgun (WGS) entry which is preliminary data.</text>
</comment>
<evidence type="ECO:0000313" key="1">
    <source>
        <dbReference type="EMBL" id="EPA05304.1"/>
    </source>
</evidence>
<dbReference type="InterPro" id="IPR029044">
    <property type="entry name" value="Nucleotide-diphossugar_trans"/>
</dbReference>
<evidence type="ECO:0000313" key="2">
    <source>
        <dbReference type="Proteomes" id="UP000014065"/>
    </source>
</evidence>
<dbReference type="AlphaFoldDB" id="S2ESC2"/>
<sequence>MDRHYQCAKKYSFDPIVRVTSDNPLVDPEIIDLAVEKYEKGGFDMVTTCNKRSFPYGISVEVFSFDALKKSWNNAVLYSEREHVILYIQNKKIILKYII</sequence>
<proteinExistence type="predicted"/>
<keyword evidence="2" id="KW-1185">Reference proteome</keyword>
<gene>
    <name evidence="1" type="ORF">BG20_I0160</name>
</gene>
<dbReference type="SUPFAM" id="SSF53448">
    <property type="entry name" value="Nucleotide-diphospho-sugar transferases"/>
    <property type="match status" value="1"/>
</dbReference>
<name>S2ESC2_9ARCH</name>
<dbReference type="Proteomes" id="UP000014065">
    <property type="component" value="Unassembled WGS sequence"/>
</dbReference>
<dbReference type="Gene3D" id="3.90.550.10">
    <property type="entry name" value="Spore Coat Polysaccharide Biosynthesis Protein SpsA, Chain A"/>
    <property type="match status" value="1"/>
</dbReference>